<dbReference type="SUPFAM" id="SSF54184">
    <property type="entry name" value="Penicillin-binding protein 2x (pbp-2x), c-terminal domain"/>
    <property type="match status" value="1"/>
</dbReference>
<sequence length="823" mass="89026">MAQMERKNKIGSNSGDRRQNRTILGRTLFLMGVFGVMAFVPLLWKLWQIQIVDHEFYEELAIDQQTRDMLVTAPRGTIYDSQGNILAVSTTVQNVVISPKDILKGQSTAAERGASKLEKGAGLTDAEKEKKNLVVTDAEVAAMNGTYKEFIAEGLADILGMEKADVLKRMENTASQYEVLKWRVDDDVSQAVREFKDTYDLYPGVYLLPDTKRVYPYSSLAAQVIGWVNVNDGNQGAYGIEAKFEEELAGEPGRVVTAKNAAGTEMLSSYENYIDAQPGLNPHLTIDATIQSYCERTLEEGISSYEVRKGGFCIAMNPKTGAVLAMASTPNYDLNSPRTVTDPVLSQYLEQVQNDPSTSEEAYKEALQAAQYQQWINRAVTDTYEPGSTFKTVVVAAALEEGVVNENTHFYCPGYKIVADRRISCSKHEGHGDQNLAQAVANSCNPAFIEIGQALGAEKFYQYLLDFGIIGKTGIDIQGEADNTNLVWTQEYFTGPYGEVSLATASFGQTFRLTPIQLITAACAAVNGGHLMQPYVVQSFTDQDGNVVKQTQPTEIRQVISEETSAKVRQMLEGVVDGGTGKNAYMEGYRIGGKTGTSEKRDENTGDNIVSFLGVAPADDPQVVILLAFDSPTPVTPGSNYTSHGFYISGGNMGALSAGPLIADILDYLGVEKVYSDASYADVVVPQTVGLSQADAQSLLQSKGLGYRVVGDGAVVTDQIPSQGVSIPGKSEVVLYLGAEKPTEQVEVPDLTRKTPGAAEQALEKLGLYMRASGVTTYSDSTISTSQSIAAGTMVEPGTVVEVHFMDTAVQDYAANGNIDSIH</sequence>
<dbReference type="STRING" id="1297617.IB211_01027"/>
<dbReference type="PATRIC" id="fig|1297617.4.peg.1047"/>
<dbReference type="GO" id="GO:0016757">
    <property type="term" value="F:glycosyltransferase activity"/>
    <property type="evidence" value="ECO:0007669"/>
    <property type="project" value="UniProtKB-KW"/>
</dbReference>
<gene>
    <name evidence="6" type="ORF">IB211_01027</name>
</gene>
<dbReference type="Pfam" id="PF00905">
    <property type="entry name" value="Transpeptidase"/>
    <property type="match status" value="1"/>
</dbReference>
<dbReference type="eggNOG" id="COG0768">
    <property type="taxonomic scope" value="Bacteria"/>
</dbReference>
<evidence type="ECO:0000313" key="6">
    <source>
        <dbReference type="EMBL" id="ALP93420.1"/>
    </source>
</evidence>
<dbReference type="Gene3D" id="3.40.710.10">
    <property type="entry name" value="DD-peptidase/beta-lactamase superfamily"/>
    <property type="match status" value="1"/>
</dbReference>
<reference evidence="7" key="2">
    <citation type="submission" date="2015-04" db="EMBL/GenBank/DDBJ databases">
        <title>A butyrogenic pathway from the amino acid lysine in a human gut commensal.</title>
        <authorList>
            <person name="de Vos W.M."/>
            <person name="Bui N.T.P."/>
            <person name="Plugge C.M."/>
            <person name="Ritari J."/>
        </authorList>
    </citation>
    <scope>NUCLEOTIDE SEQUENCE [LARGE SCALE GENOMIC DNA]</scope>
    <source>
        <strain evidence="7">AF211</strain>
    </source>
</reference>
<dbReference type="InterPro" id="IPR012338">
    <property type="entry name" value="Beta-lactam/transpept-like"/>
</dbReference>
<dbReference type="GO" id="GO:0005886">
    <property type="term" value="C:plasma membrane"/>
    <property type="evidence" value="ECO:0007669"/>
    <property type="project" value="TreeGrafter"/>
</dbReference>
<dbReference type="PANTHER" id="PTHR30627:SF1">
    <property type="entry name" value="PEPTIDOGLYCAN D,D-TRANSPEPTIDASE FTSI"/>
    <property type="match status" value="1"/>
</dbReference>
<keyword evidence="6" id="KW-0328">Glycosyltransferase</keyword>
<dbReference type="SUPFAM" id="SSF56519">
    <property type="entry name" value="Penicillin binding protein dimerisation domain"/>
    <property type="match status" value="1"/>
</dbReference>
<dbReference type="CDD" id="cd06577">
    <property type="entry name" value="PASTA_pknB"/>
    <property type="match status" value="1"/>
</dbReference>
<dbReference type="InterPro" id="IPR005543">
    <property type="entry name" value="PASTA_dom"/>
</dbReference>
<evidence type="ECO:0000256" key="3">
    <source>
        <dbReference type="ARBA" id="ARBA00023136"/>
    </source>
</evidence>
<dbReference type="Pfam" id="PF03793">
    <property type="entry name" value="PASTA"/>
    <property type="match status" value="2"/>
</dbReference>
<keyword evidence="6" id="KW-0132">Cell division</keyword>
<dbReference type="GO" id="GO:0051301">
    <property type="term" value="P:cell division"/>
    <property type="evidence" value="ECO:0007669"/>
    <property type="project" value="UniProtKB-KW"/>
</dbReference>
<dbReference type="SMART" id="SM00740">
    <property type="entry name" value="PASTA"/>
    <property type="match status" value="2"/>
</dbReference>
<comment type="similarity">
    <text evidence="2">Belongs to the transpeptidase family.</text>
</comment>
<evidence type="ECO:0000259" key="5">
    <source>
        <dbReference type="PROSITE" id="PS51178"/>
    </source>
</evidence>
<dbReference type="PANTHER" id="PTHR30627">
    <property type="entry name" value="PEPTIDOGLYCAN D,D-TRANSPEPTIDASE"/>
    <property type="match status" value="1"/>
</dbReference>
<keyword evidence="7" id="KW-1185">Reference proteome</keyword>
<proteinExistence type="inferred from homology"/>
<evidence type="ECO:0000256" key="1">
    <source>
        <dbReference type="ARBA" id="ARBA00004370"/>
    </source>
</evidence>
<dbReference type="InterPro" id="IPR005311">
    <property type="entry name" value="PBP_dimer"/>
</dbReference>
<evidence type="ECO:0000256" key="2">
    <source>
        <dbReference type="ARBA" id="ARBA00007171"/>
    </source>
</evidence>
<reference evidence="6 7" key="1">
    <citation type="journal article" date="2015" name="Nat. Commun.">
        <title>Production of butyrate from lysine and the Amadori product fructoselysine by a human gut commensal.</title>
        <authorList>
            <person name="Bui T.P."/>
            <person name="Ritari J."/>
            <person name="Boeren S."/>
            <person name="de Waard P."/>
            <person name="Plugge C.M."/>
            <person name="de Vos W.M."/>
        </authorList>
    </citation>
    <scope>NUCLEOTIDE SEQUENCE [LARGE SCALE GENOMIC DNA]</scope>
    <source>
        <strain evidence="6 7">AF211</strain>
    </source>
</reference>
<evidence type="ECO:0000313" key="7">
    <source>
        <dbReference type="Proteomes" id="UP000064844"/>
    </source>
</evidence>
<keyword evidence="4" id="KW-1133">Transmembrane helix</keyword>
<keyword evidence="4" id="KW-0812">Transmembrane</keyword>
<dbReference type="Gene3D" id="3.30.10.20">
    <property type="match status" value="1"/>
</dbReference>
<accession>A0A0S2W248</accession>
<feature type="domain" description="PASTA" evidence="5">
    <location>
        <begin position="742"/>
        <end position="807"/>
    </location>
</feature>
<dbReference type="InterPro" id="IPR036138">
    <property type="entry name" value="PBP_dimer_sf"/>
</dbReference>
<feature type="domain" description="PASTA" evidence="5">
    <location>
        <begin position="677"/>
        <end position="739"/>
    </location>
</feature>
<dbReference type="AlphaFoldDB" id="A0A0S2W248"/>
<dbReference type="RefSeq" id="WP_058117310.1">
    <property type="nucleotide sequence ID" value="NZ_CP011307.1"/>
</dbReference>
<dbReference type="InterPro" id="IPR001460">
    <property type="entry name" value="PCN-bd_Tpept"/>
</dbReference>
<dbReference type="GO" id="GO:0071555">
    <property type="term" value="P:cell wall organization"/>
    <property type="evidence" value="ECO:0007669"/>
    <property type="project" value="TreeGrafter"/>
</dbReference>
<dbReference type="InterPro" id="IPR050515">
    <property type="entry name" value="Beta-lactam/transpept"/>
</dbReference>
<evidence type="ECO:0000256" key="4">
    <source>
        <dbReference type="SAM" id="Phobius"/>
    </source>
</evidence>
<dbReference type="PROSITE" id="PS51178">
    <property type="entry name" value="PASTA"/>
    <property type="match status" value="2"/>
</dbReference>
<name>A0A0S2W248_9FIRM</name>
<keyword evidence="6" id="KW-0808">Transferase</keyword>
<protein>
    <submittedName>
        <fullName evidence="6">Cell division protein FtsI</fullName>
        <ecNumber evidence="6">2.4.1.129</ecNumber>
    </submittedName>
</protein>
<feature type="transmembrane region" description="Helical" evidence="4">
    <location>
        <begin position="27"/>
        <end position="47"/>
    </location>
</feature>
<dbReference type="Proteomes" id="UP000064844">
    <property type="component" value="Chromosome"/>
</dbReference>
<keyword evidence="6" id="KW-0131">Cell cycle</keyword>
<dbReference type="EC" id="2.4.1.129" evidence="6"/>
<dbReference type="KEGG" id="ibu:IB211_01027"/>
<dbReference type="GO" id="GO:0008658">
    <property type="term" value="F:penicillin binding"/>
    <property type="evidence" value="ECO:0007669"/>
    <property type="project" value="InterPro"/>
</dbReference>
<dbReference type="SUPFAM" id="SSF56601">
    <property type="entry name" value="beta-lactamase/transpeptidase-like"/>
    <property type="match status" value="1"/>
</dbReference>
<dbReference type="Gene3D" id="3.90.1310.10">
    <property type="entry name" value="Penicillin-binding protein 2a (Domain 2)"/>
    <property type="match status" value="1"/>
</dbReference>
<organism evidence="6 7">
    <name type="scientific">Intestinimonas butyriciproducens</name>
    <dbReference type="NCBI Taxonomy" id="1297617"/>
    <lineage>
        <taxon>Bacteria</taxon>
        <taxon>Bacillati</taxon>
        <taxon>Bacillota</taxon>
        <taxon>Clostridia</taxon>
        <taxon>Eubacteriales</taxon>
        <taxon>Intestinimonas</taxon>
    </lineage>
</organism>
<dbReference type="Pfam" id="PF03717">
    <property type="entry name" value="PBP_dimer"/>
    <property type="match status" value="1"/>
</dbReference>
<dbReference type="EMBL" id="CP011307">
    <property type="protein sequence ID" value="ALP93420.1"/>
    <property type="molecule type" value="Genomic_DNA"/>
</dbReference>
<comment type="subcellular location">
    <subcellularLocation>
        <location evidence="1">Membrane</location>
    </subcellularLocation>
</comment>
<keyword evidence="3 4" id="KW-0472">Membrane</keyword>